<evidence type="ECO:0000313" key="1">
    <source>
        <dbReference type="EMBL" id="GLB85264.1"/>
    </source>
</evidence>
<evidence type="ECO:0000313" key="2">
    <source>
        <dbReference type="Proteomes" id="UP001165663"/>
    </source>
</evidence>
<reference evidence="1" key="1">
    <citation type="submission" date="2022-07" db="EMBL/GenBank/DDBJ databases">
        <title>Mycobacterium kiyosense sp. nov., scotochromogenic slow-glowing species isolated from respiratory specimens.</title>
        <authorList>
            <person name="Fukano H."/>
            <person name="Kazumi Y."/>
            <person name="Sakagami N."/>
            <person name="Ato M."/>
            <person name="Mitarai S."/>
            <person name="Hoshino Y."/>
        </authorList>
    </citation>
    <scope>NUCLEOTIDE SEQUENCE</scope>
    <source>
        <strain evidence="1">SRL2020-028</strain>
    </source>
</reference>
<name>A0AA37V709_9MYCO</name>
<comment type="caution">
    <text evidence="1">The sequence shown here is derived from an EMBL/GenBank/DDBJ whole genome shotgun (WGS) entry which is preliminary data.</text>
</comment>
<sequence>MACAVAPLALSSAFPPQSTFADGPEEGAEVFVLLPHPDNTSALTASKLKTSVRGNLTELL</sequence>
<protein>
    <submittedName>
        <fullName evidence="1">Uncharacterized protein</fullName>
    </submittedName>
</protein>
<organism evidence="1 2">
    <name type="scientific">Mycobacterium kiyosense</name>
    <dbReference type="NCBI Taxonomy" id="2871094"/>
    <lineage>
        <taxon>Bacteria</taxon>
        <taxon>Bacillati</taxon>
        <taxon>Actinomycetota</taxon>
        <taxon>Actinomycetes</taxon>
        <taxon>Mycobacteriales</taxon>
        <taxon>Mycobacteriaceae</taxon>
        <taxon>Mycobacterium</taxon>
    </lineage>
</organism>
<dbReference type="AlphaFoldDB" id="A0AA37V709"/>
<dbReference type="Proteomes" id="UP001165663">
    <property type="component" value="Unassembled WGS sequence"/>
</dbReference>
<accession>A0AA37V709</accession>
<gene>
    <name evidence="1" type="ORF">SRL2020028_45200</name>
</gene>
<proteinExistence type="predicted"/>
<dbReference type="EMBL" id="BRXE01000078">
    <property type="protein sequence ID" value="GLB85264.1"/>
    <property type="molecule type" value="Genomic_DNA"/>
</dbReference>